<dbReference type="AlphaFoldDB" id="A0A510PR09"/>
<reference evidence="1 2" key="1">
    <citation type="journal article" date="2019" name="Appl. Environ. Microbiol.">
        <title>Co-occurrence of broad and narrow host-range viruses infecting the toxic bloom-forming cyanobacterium Microcystis aeruginosa.</title>
        <authorList>
            <person name="Morimoto D."/>
            <person name="Tominaga K."/>
            <person name="Nishimura Y."/>
            <person name="Yoshida N."/>
            <person name="Kimura S."/>
            <person name="Sako Y."/>
            <person name="Yoshida T."/>
        </authorList>
    </citation>
    <scope>NUCLEOTIDE SEQUENCE [LARGE SCALE GENOMIC DNA]</scope>
    <source>
        <strain evidence="1 2">11-30S32</strain>
    </source>
</reference>
<dbReference type="EMBL" id="BHVU01000599">
    <property type="protein sequence ID" value="GCA96099.1"/>
    <property type="molecule type" value="Genomic_DNA"/>
</dbReference>
<protein>
    <submittedName>
        <fullName evidence="1">Uncharacterized protein</fullName>
    </submittedName>
</protein>
<accession>A0A510PR09</accession>
<dbReference type="Proteomes" id="UP000321223">
    <property type="component" value="Unassembled WGS sequence"/>
</dbReference>
<name>A0A510PR09_MICAE</name>
<evidence type="ECO:0000313" key="1">
    <source>
        <dbReference type="EMBL" id="GCA96099.1"/>
    </source>
</evidence>
<comment type="caution">
    <text evidence="1">The sequence shown here is derived from an EMBL/GenBank/DDBJ whole genome shotgun (WGS) entry which is preliminary data.</text>
</comment>
<organism evidence="1 2">
    <name type="scientific">Microcystis aeruginosa 11-30S32</name>
    <dbReference type="NCBI Taxonomy" id="2358142"/>
    <lineage>
        <taxon>Bacteria</taxon>
        <taxon>Bacillati</taxon>
        <taxon>Cyanobacteriota</taxon>
        <taxon>Cyanophyceae</taxon>
        <taxon>Oscillatoriophycideae</taxon>
        <taxon>Chroococcales</taxon>
        <taxon>Microcystaceae</taxon>
        <taxon>Microcystis</taxon>
    </lineage>
</organism>
<evidence type="ECO:0000313" key="2">
    <source>
        <dbReference type="Proteomes" id="UP000321223"/>
    </source>
</evidence>
<proteinExistence type="predicted"/>
<gene>
    <name evidence="1" type="ORF">MAE30S32_47510</name>
</gene>
<sequence length="38" mass="4581">MNNDTFDSYLNALRDYRLYQQFSDNYSISDSQEVHSRS</sequence>